<dbReference type="Gene3D" id="3.40.50.300">
    <property type="entry name" value="P-loop containing nucleotide triphosphate hydrolases"/>
    <property type="match status" value="1"/>
</dbReference>
<protein>
    <submittedName>
        <fullName evidence="5">ABC-2 type transport system ATP-binding protein</fullName>
    </submittedName>
</protein>
<dbReference type="PANTHER" id="PTHR42939:SF5">
    <property type="entry name" value="ABC-TYPE TRANSPORTER ATP-BINDING PROTEIN ECSA"/>
    <property type="match status" value="1"/>
</dbReference>
<dbReference type="RefSeq" id="WP_091541105.1">
    <property type="nucleotide sequence ID" value="NZ_FMUS01000005.1"/>
</dbReference>
<dbReference type="PROSITE" id="PS50893">
    <property type="entry name" value="ABC_TRANSPORTER_2"/>
    <property type="match status" value="1"/>
</dbReference>
<dbReference type="InterPro" id="IPR051782">
    <property type="entry name" value="ABC_Transporter_VariousFunc"/>
</dbReference>
<keyword evidence="1" id="KW-0813">Transport</keyword>
<evidence type="ECO:0000259" key="4">
    <source>
        <dbReference type="PROSITE" id="PS50893"/>
    </source>
</evidence>
<dbReference type="SMART" id="SM00382">
    <property type="entry name" value="AAA"/>
    <property type="match status" value="1"/>
</dbReference>
<accession>A0A1G5ELE9</accession>
<keyword evidence="6" id="KW-1185">Reference proteome</keyword>
<keyword evidence="2" id="KW-0547">Nucleotide-binding</keyword>
<dbReference type="InterPro" id="IPR003439">
    <property type="entry name" value="ABC_transporter-like_ATP-bd"/>
</dbReference>
<dbReference type="CDD" id="cd03230">
    <property type="entry name" value="ABC_DR_subfamily_A"/>
    <property type="match status" value="1"/>
</dbReference>
<dbReference type="SUPFAM" id="SSF52540">
    <property type="entry name" value="P-loop containing nucleoside triphosphate hydrolases"/>
    <property type="match status" value="1"/>
</dbReference>
<dbReference type="Proteomes" id="UP000198636">
    <property type="component" value="Unassembled WGS sequence"/>
</dbReference>
<dbReference type="Pfam" id="PF00005">
    <property type="entry name" value="ABC_tran"/>
    <property type="match status" value="1"/>
</dbReference>
<feature type="domain" description="ABC transporter" evidence="4">
    <location>
        <begin position="4"/>
        <end position="234"/>
    </location>
</feature>
<sequence>MASLKVESLSTGYNGNKILDNITIEVNAGEIVGLIGSNGAGKTTLIKSILGIVPRYEGDIVIDGVSVEINNLGLRGNIAYIPEIPLLYDELTLIEHMEFTAMANKLDMGRFKERKAYLLELFDLKDKLNEFPNSFSKGMKQKVLVMCAFLLDPSILIIDEPFIGLDPIAASNLVKIMKEKRNEGAAILMSTHVLDSAEKICDRFIVVNKGKVVFQGTLSEMKQKNNVENSSLLELFQLYVEENNESHF</sequence>
<evidence type="ECO:0000256" key="3">
    <source>
        <dbReference type="ARBA" id="ARBA00022840"/>
    </source>
</evidence>
<dbReference type="GO" id="GO:0016887">
    <property type="term" value="F:ATP hydrolysis activity"/>
    <property type="evidence" value="ECO:0007669"/>
    <property type="project" value="InterPro"/>
</dbReference>
<dbReference type="InterPro" id="IPR003593">
    <property type="entry name" value="AAA+_ATPase"/>
</dbReference>
<dbReference type="OrthoDB" id="9775135at2"/>
<reference evidence="5 6" key="1">
    <citation type="submission" date="2016-10" db="EMBL/GenBank/DDBJ databases">
        <authorList>
            <person name="de Groot N.N."/>
        </authorList>
    </citation>
    <scope>NUCLEOTIDE SEQUENCE [LARGE SCALE GENOMIC DNA]</scope>
    <source>
        <strain evidence="5 6">DSM 18978</strain>
    </source>
</reference>
<evidence type="ECO:0000313" key="6">
    <source>
        <dbReference type="Proteomes" id="UP000198636"/>
    </source>
</evidence>
<evidence type="ECO:0000256" key="2">
    <source>
        <dbReference type="ARBA" id="ARBA00022741"/>
    </source>
</evidence>
<evidence type="ECO:0000256" key="1">
    <source>
        <dbReference type="ARBA" id="ARBA00022448"/>
    </source>
</evidence>
<dbReference type="InterPro" id="IPR027417">
    <property type="entry name" value="P-loop_NTPase"/>
</dbReference>
<dbReference type="STRING" id="1120976.SAMN03080606_01198"/>
<gene>
    <name evidence="5" type="ORF">SAMN03080606_01198</name>
</gene>
<name>A0A1G5ELE9_9FIRM</name>
<dbReference type="GO" id="GO:0005524">
    <property type="term" value="F:ATP binding"/>
    <property type="evidence" value="ECO:0007669"/>
    <property type="project" value="UniProtKB-KW"/>
</dbReference>
<dbReference type="PANTHER" id="PTHR42939">
    <property type="entry name" value="ABC TRANSPORTER ATP-BINDING PROTEIN ALBC-RELATED"/>
    <property type="match status" value="1"/>
</dbReference>
<proteinExistence type="predicted"/>
<dbReference type="EMBL" id="FMUS01000005">
    <property type="protein sequence ID" value="SCY27817.1"/>
    <property type="molecule type" value="Genomic_DNA"/>
</dbReference>
<organism evidence="5 6">
    <name type="scientific">Alkaliphilus peptidifermentans DSM 18978</name>
    <dbReference type="NCBI Taxonomy" id="1120976"/>
    <lineage>
        <taxon>Bacteria</taxon>
        <taxon>Bacillati</taxon>
        <taxon>Bacillota</taxon>
        <taxon>Clostridia</taxon>
        <taxon>Peptostreptococcales</taxon>
        <taxon>Natronincolaceae</taxon>
        <taxon>Alkaliphilus</taxon>
    </lineage>
</organism>
<dbReference type="AlphaFoldDB" id="A0A1G5ELE9"/>
<evidence type="ECO:0000313" key="5">
    <source>
        <dbReference type="EMBL" id="SCY27817.1"/>
    </source>
</evidence>
<keyword evidence="3 5" id="KW-0067">ATP-binding</keyword>